<dbReference type="AlphaFoldDB" id="A0A4C1YQ88"/>
<name>A0A4C1YQ88_EUMVA</name>
<keyword evidence="3" id="KW-1185">Reference proteome</keyword>
<dbReference type="Proteomes" id="UP000299102">
    <property type="component" value="Unassembled WGS sequence"/>
</dbReference>
<dbReference type="EMBL" id="BGZK01001369">
    <property type="protein sequence ID" value="GBP78426.1"/>
    <property type="molecule type" value="Genomic_DNA"/>
</dbReference>
<protein>
    <submittedName>
        <fullName evidence="2">Uncharacterized protein</fullName>
    </submittedName>
</protein>
<feature type="compositionally biased region" description="Basic and acidic residues" evidence="1">
    <location>
        <begin position="1"/>
        <end position="11"/>
    </location>
</feature>
<organism evidence="2 3">
    <name type="scientific">Eumeta variegata</name>
    <name type="common">Bagworm moth</name>
    <name type="synonym">Eumeta japonica</name>
    <dbReference type="NCBI Taxonomy" id="151549"/>
    <lineage>
        <taxon>Eukaryota</taxon>
        <taxon>Metazoa</taxon>
        <taxon>Ecdysozoa</taxon>
        <taxon>Arthropoda</taxon>
        <taxon>Hexapoda</taxon>
        <taxon>Insecta</taxon>
        <taxon>Pterygota</taxon>
        <taxon>Neoptera</taxon>
        <taxon>Endopterygota</taxon>
        <taxon>Lepidoptera</taxon>
        <taxon>Glossata</taxon>
        <taxon>Ditrysia</taxon>
        <taxon>Tineoidea</taxon>
        <taxon>Psychidae</taxon>
        <taxon>Oiketicinae</taxon>
        <taxon>Eumeta</taxon>
    </lineage>
</organism>
<sequence>MHEEGKIESHPHVGSPRSAQRDPNDCKLVLQSGREIDASQAGRLGRLSNACSALSLARSDQAERDNESCFFVHAAGVHRFIRRYHVKTEVRGNNAWDDCAFRRTRGLILGRYFPYIKLLRAQIDVVLGPSYLSRPPRDKSDEYQMKMAKIAFR</sequence>
<feature type="region of interest" description="Disordered" evidence="1">
    <location>
        <begin position="1"/>
        <end position="24"/>
    </location>
</feature>
<dbReference type="OrthoDB" id="6931130at2759"/>
<evidence type="ECO:0000313" key="3">
    <source>
        <dbReference type="Proteomes" id="UP000299102"/>
    </source>
</evidence>
<accession>A0A4C1YQ88</accession>
<evidence type="ECO:0000313" key="2">
    <source>
        <dbReference type="EMBL" id="GBP78426.1"/>
    </source>
</evidence>
<evidence type="ECO:0000256" key="1">
    <source>
        <dbReference type="SAM" id="MobiDB-lite"/>
    </source>
</evidence>
<gene>
    <name evidence="2" type="ORF">EVAR_63377_1</name>
</gene>
<proteinExistence type="predicted"/>
<reference evidence="2 3" key="1">
    <citation type="journal article" date="2019" name="Commun. Biol.">
        <title>The bagworm genome reveals a unique fibroin gene that provides high tensile strength.</title>
        <authorList>
            <person name="Kono N."/>
            <person name="Nakamura H."/>
            <person name="Ohtoshi R."/>
            <person name="Tomita M."/>
            <person name="Numata K."/>
            <person name="Arakawa K."/>
        </authorList>
    </citation>
    <scope>NUCLEOTIDE SEQUENCE [LARGE SCALE GENOMIC DNA]</scope>
</reference>
<comment type="caution">
    <text evidence="2">The sequence shown here is derived from an EMBL/GenBank/DDBJ whole genome shotgun (WGS) entry which is preliminary data.</text>
</comment>